<proteinExistence type="predicted"/>
<dbReference type="AlphaFoldDB" id="A0A382QE23"/>
<evidence type="ECO:0000313" key="1">
    <source>
        <dbReference type="EMBL" id="SVC83277.1"/>
    </source>
</evidence>
<gene>
    <name evidence="1" type="ORF">METZ01_LOCUS336131</name>
</gene>
<protein>
    <submittedName>
        <fullName evidence="1">Uncharacterized protein</fullName>
    </submittedName>
</protein>
<sequence>GSWQNVVSVKLALLFATVDEDFTAPFDTKADYQLLDAAPFDPTPTANDHRRRKVVEATVALRNRQLSIN</sequence>
<organism evidence="1">
    <name type="scientific">marine metagenome</name>
    <dbReference type="NCBI Taxonomy" id="408172"/>
    <lineage>
        <taxon>unclassified sequences</taxon>
        <taxon>metagenomes</taxon>
        <taxon>ecological metagenomes</taxon>
    </lineage>
</organism>
<name>A0A382QE23_9ZZZZ</name>
<accession>A0A382QE23</accession>
<dbReference type="EMBL" id="UINC01113573">
    <property type="protein sequence ID" value="SVC83277.1"/>
    <property type="molecule type" value="Genomic_DNA"/>
</dbReference>
<reference evidence="1" key="1">
    <citation type="submission" date="2018-05" db="EMBL/GenBank/DDBJ databases">
        <authorList>
            <person name="Lanie J.A."/>
            <person name="Ng W.-L."/>
            <person name="Kazmierczak K.M."/>
            <person name="Andrzejewski T.M."/>
            <person name="Davidsen T.M."/>
            <person name="Wayne K.J."/>
            <person name="Tettelin H."/>
            <person name="Glass J.I."/>
            <person name="Rusch D."/>
            <person name="Podicherti R."/>
            <person name="Tsui H.-C.T."/>
            <person name="Winkler M.E."/>
        </authorList>
    </citation>
    <scope>NUCLEOTIDE SEQUENCE</scope>
</reference>
<dbReference type="InterPro" id="IPR032092">
    <property type="entry name" value="PilW"/>
</dbReference>
<dbReference type="Pfam" id="PF16074">
    <property type="entry name" value="PilW"/>
    <property type="match status" value="1"/>
</dbReference>
<dbReference type="GO" id="GO:0043683">
    <property type="term" value="P:type IV pilus assembly"/>
    <property type="evidence" value="ECO:0007669"/>
    <property type="project" value="InterPro"/>
</dbReference>
<feature type="non-terminal residue" evidence="1">
    <location>
        <position position="1"/>
    </location>
</feature>